<dbReference type="Proteomes" id="UP000243985">
    <property type="component" value="Unassembled WGS sequence"/>
</dbReference>
<feature type="compositionally biased region" description="Acidic residues" evidence="11">
    <location>
        <begin position="225"/>
        <end position="236"/>
    </location>
</feature>
<dbReference type="GO" id="GO:0007155">
    <property type="term" value="P:cell adhesion"/>
    <property type="evidence" value="ECO:0007669"/>
    <property type="project" value="InterPro"/>
</dbReference>
<evidence type="ECO:0000313" key="15">
    <source>
        <dbReference type="Proteomes" id="UP000243985"/>
    </source>
</evidence>
<dbReference type="InterPro" id="IPR028974">
    <property type="entry name" value="TSP_type-3_rpt"/>
</dbReference>
<dbReference type="PRINTS" id="PR01021">
    <property type="entry name" value="OMPADOMAIN"/>
</dbReference>
<dbReference type="InterPro" id="IPR006664">
    <property type="entry name" value="OMP_bac"/>
</dbReference>
<dbReference type="InterPro" id="IPR003367">
    <property type="entry name" value="Thrombospondin_3-like_rpt"/>
</dbReference>
<dbReference type="InterPro" id="IPR036737">
    <property type="entry name" value="OmpA-like_sf"/>
</dbReference>
<dbReference type="GO" id="GO:0006811">
    <property type="term" value="P:monoatomic ion transport"/>
    <property type="evidence" value="ECO:0007669"/>
    <property type="project" value="UniProtKB-KW"/>
</dbReference>
<protein>
    <submittedName>
        <fullName evidence="14">Outer membrane protein OmpA-like peptidoglycan-associated protein</fullName>
    </submittedName>
</protein>
<evidence type="ECO:0000256" key="5">
    <source>
        <dbReference type="ARBA" id="ARBA00022729"/>
    </source>
</evidence>
<dbReference type="GO" id="GO:0015288">
    <property type="term" value="F:porin activity"/>
    <property type="evidence" value="ECO:0007669"/>
    <property type="project" value="UniProtKB-KW"/>
</dbReference>
<keyword evidence="2" id="KW-0813">Transport</keyword>
<keyword evidence="7" id="KW-0626">Porin</keyword>
<dbReference type="PANTHER" id="PTHR30329:SF21">
    <property type="entry name" value="LIPOPROTEIN YIAD-RELATED"/>
    <property type="match status" value="1"/>
</dbReference>
<dbReference type="InterPro" id="IPR027385">
    <property type="entry name" value="Beta-barrel_OMP"/>
</dbReference>
<evidence type="ECO:0000259" key="13">
    <source>
        <dbReference type="PROSITE" id="PS51123"/>
    </source>
</evidence>
<feature type="region of interest" description="Disordered" evidence="11">
    <location>
        <begin position="275"/>
        <end position="335"/>
    </location>
</feature>
<evidence type="ECO:0000256" key="6">
    <source>
        <dbReference type="ARBA" id="ARBA00023065"/>
    </source>
</evidence>
<keyword evidence="6" id="KW-0406">Ion transport</keyword>
<proteinExistence type="predicted"/>
<sequence length="454" mass="49233">MKKIKVTLFALAAAFSVGAQAQDENNPWQIGFGVNSVDIRTPKDFGDVLKDWAGPSDLNILPAVSRLSVGRYIGKGFSAELSGSLNKIEKGYAYNKDLDNKVDQSFWAVNLAAQYHLNTLWSGARWFDPYAQVGGGYAAIDNEGKFRTLVGAGANFWFTDNIGLNLQTAYHPTMKSESTENYFQHALGITIKFGKQDRDNDGVADKDDKCPDVAGKPELNGCPDADGDGITDAEDSCPDVFGLKEFNGCPDTDGDGIADKDDECPEVAGKAALKGCPDADNDGIADKDDKCPQQAGPKENNGCPWPDTDRDGVLDKDDECPEEAGPASNKGCPEVTQEVQTQLNSFAKTILFDVGKSTIRPESATVLNNIVNVLNKYKNSKFSVEGYTDTSGNKDKNQRLSEDRAYSVKAYLVDKGINPARLSAKGFGPEKPIASNKTKKGRELNRRVEINLVK</sequence>
<feature type="compositionally biased region" description="Basic and acidic residues" evidence="11">
    <location>
        <begin position="198"/>
        <end position="211"/>
    </location>
</feature>
<dbReference type="SUPFAM" id="SSF103647">
    <property type="entry name" value="TSP type-3 repeat"/>
    <property type="match status" value="1"/>
</dbReference>
<dbReference type="GO" id="GO:0005509">
    <property type="term" value="F:calcium ion binding"/>
    <property type="evidence" value="ECO:0007669"/>
    <property type="project" value="InterPro"/>
</dbReference>
<feature type="chain" id="PRO_5015648495" evidence="12">
    <location>
        <begin position="22"/>
        <end position="454"/>
    </location>
</feature>
<accession>A0A2T5XYW2</accession>
<keyword evidence="9" id="KW-0998">Cell outer membrane</keyword>
<dbReference type="Pfam" id="PF13505">
    <property type="entry name" value="OMP_b-brl"/>
    <property type="match status" value="1"/>
</dbReference>
<dbReference type="EMBL" id="QBKG01000001">
    <property type="protein sequence ID" value="PTX08716.1"/>
    <property type="molecule type" value="Genomic_DNA"/>
</dbReference>
<evidence type="ECO:0000256" key="1">
    <source>
        <dbReference type="ARBA" id="ARBA00004571"/>
    </source>
</evidence>
<dbReference type="SUPFAM" id="SSF103088">
    <property type="entry name" value="OmpA-like"/>
    <property type="match status" value="1"/>
</dbReference>
<dbReference type="PRINTS" id="PR01023">
    <property type="entry name" value="NAFLGMOTY"/>
</dbReference>
<gene>
    <name evidence="14" type="ORF">C8P65_101384</name>
</gene>
<evidence type="ECO:0000256" key="8">
    <source>
        <dbReference type="ARBA" id="ARBA00023136"/>
    </source>
</evidence>
<evidence type="ECO:0000256" key="11">
    <source>
        <dbReference type="SAM" id="MobiDB-lite"/>
    </source>
</evidence>
<dbReference type="CDD" id="cd07185">
    <property type="entry name" value="OmpA_C-like"/>
    <property type="match status" value="1"/>
</dbReference>
<dbReference type="SUPFAM" id="SSF56925">
    <property type="entry name" value="OMPA-like"/>
    <property type="match status" value="1"/>
</dbReference>
<name>A0A2T5XYW2_9FLAO</name>
<dbReference type="InterPro" id="IPR050330">
    <property type="entry name" value="Bact_OuterMem_StrucFunc"/>
</dbReference>
<dbReference type="InterPro" id="IPR011250">
    <property type="entry name" value="OMP/PagP_B-barrel"/>
</dbReference>
<dbReference type="Pfam" id="PF00691">
    <property type="entry name" value="OmpA"/>
    <property type="match status" value="1"/>
</dbReference>
<dbReference type="GeneID" id="84579786"/>
<feature type="signal peptide" evidence="12">
    <location>
        <begin position="1"/>
        <end position="21"/>
    </location>
</feature>
<keyword evidence="4" id="KW-0812">Transmembrane</keyword>
<dbReference type="Pfam" id="PF02412">
    <property type="entry name" value="TSP_3"/>
    <property type="match status" value="4"/>
</dbReference>
<evidence type="ECO:0000256" key="12">
    <source>
        <dbReference type="SAM" id="SignalP"/>
    </source>
</evidence>
<comment type="subcellular location">
    <subcellularLocation>
        <location evidence="1">Cell outer membrane</location>
        <topology evidence="1">Multi-pass membrane protein</topology>
    </subcellularLocation>
</comment>
<evidence type="ECO:0000256" key="7">
    <source>
        <dbReference type="ARBA" id="ARBA00023114"/>
    </source>
</evidence>
<keyword evidence="3" id="KW-1134">Transmembrane beta strand</keyword>
<dbReference type="AlphaFoldDB" id="A0A2T5XYW2"/>
<keyword evidence="8 10" id="KW-0472">Membrane</keyword>
<reference evidence="14 15" key="1">
    <citation type="submission" date="2018-04" db="EMBL/GenBank/DDBJ databases">
        <title>Genomic Encyclopedia of Archaeal and Bacterial Type Strains, Phase II (KMG-II): from individual species to whole genera.</title>
        <authorList>
            <person name="Goeker M."/>
        </authorList>
    </citation>
    <scope>NUCLEOTIDE SEQUENCE [LARGE SCALE GENOMIC DNA]</scope>
    <source>
        <strain evidence="14 15">DSM 22902</strain>
    </source>
</reference>
<keyword evidence="5 12" id="KW-0732">Signal</keyword>
<dbReference type="GO" id="GO:0009279">
    <property type="term" value="C:cell outer membrane"/>
    <property type="evidence" value="ECO:0007669"/>
    <property type="project" value="UniProtKB-SubCell"/>
</dbReference>
<dbReference type="RefSeq" id="WP_107780827.1">
    <property type="nucleotide sequence ID" value="NZ_QBKG01000001.1"/>
</dbReference>
<dbReference type="PROSITE" id="PS51123">
    <property type="entry name" value="OMPA_2"/>
    <property type="match status" value="1"/>
</dbReference>
<dbReference type="PANTHER" id="PTHR30329">
    <property type="entry name" value="STATOR ELEMENT OF FLAGELLAR MOTOR COMPLEX"/>
    <property type="match status" value="1"/>
</dbReference>
<evidence type="ECO:0000256" key="4">
    <source>
        <dbReference type="ARBA" id="ARBA00022692"/>
    </source>
</evidence>
<dbReference type="Gene3D" id="2.40.160.20">
    <property type="match status" value="1"/>
</dbReference>
<organism evidence="14 15">
    <name type="scientific">Capnocytophaga leadbetteri</name>
    <dbReference type="NCBI Taxonomy" id="327575"/>
    <lineage>
        <taxon>Bacteria</taxon>
        <taxon>Pseudomonadati</taxon>
        <taxon>Bacteroidota</taxon>
        <taxon>Flavobacteriia</taxon>
        <taxon>Flavobacteriales</taxon>
        <taxon>Flavobacteriaceae</taxon>
        <taxon>Capnocytophaga</taxon>
    </lineage>
</organism>
<evidence type="ECO:0000256" key="3">
    <source>
        <dbReference type="ARBA" id="ARBA00022452"/>
    </source>
</evidence>
<feature type="domain" description="OmpA-like" evidence="13">
    <location>
        <begin position="339"/>
        <end position="454"/>
    </location>
</feature>
<dbReference type="Gene3D" id="3.30.1330.60">
    <property type="entry name" value="OmpA-like domain"/>
    <property type="match status" value="1"/>
</dbReference>
<evidence type="ECO:0000256" key="10">
    <source>
        <dbReference type="PROSITE-ProRule" id="PRU00473"/>
    </source>
</evidence>
<evidence type="ECO:0000313" key="14">
    <source>
        <dbReference type="EMBL" id="PTX08716.1"/>
    </source>
</evidence>
<dbReference type="GO" id="GO:0046930">
    <property type="term" value="C:pore complex"/>
    <property type="evidence" value="ECO:0007669"/>
    <property type="project" value="UniProtKB-KW"/>
</dbReference>
<feature type="region of interest" description="Disordered" evidence="11">
    <location>
        <begin position="198"/>
        <end position="236"/>
    </location>
</feature>
<dbReference type="InterPro" id="IPR006665">
    <property type="entry name" value="OmpA-like"/>
</dbReference>
<evidence type="ECO:0000256" key="2">
    <source>
        <dbReference type="ARBA" id="ARBA00022448"/>
    </source>
</evidence>
<evidence type="ECO:0000256" key="9">
    <source>
        <dbReference type="ARBA" id="ARBA00023237"/>
    </source>
</evidence>
<comment type="caution">
    <text evidence="14">The sequence shown here is derived from an EMBL/GenBank/DDBJ whole genome shotgun (WGS) entry which is preliminary data.</text>
</comment>